<accession>A0AAN8BBY4</accession>
<proteinExistence type="predicted"/>
<protein>
    <submittedName>
        <fullName evidence="2">Uncharacterized protein</fullName>
    </submittedName>
</protein>
<evidence type="ECO:0000256" key="1">
    <source>
        <dbReference type="SAM" id="MobiDB-lite"/>
    </source>
</evidence>
<dbReference type="PANTHER" id="PTHR41693:SF2">
    <property type="entry name" value="BIOGENESIS OF LYSOSOME-RELATED ORGANELLES COMPLEX 1 SUBUNIT 2"/>
    <property type="match status" value="1"/>
</dbReference>
<dbReference type="Proteomes" id="UP001335648">
    <property type="component" value="Unassembled WGS sequence"/>
</dbReference>
<dbReference type="AlphaFoldDB" id="A0AAN8BBY4"/>
<evidence type="ECO:0000313" key="3">
    <source>
        <dbReference type="Proteomes" id="UP001335648"/>
    </source>
</evidence>
<sequence length="227" mass="25534">MMGVETEEDPPPLQRIYPPSSCTSLDYFALDCHCRMKTAGVLLFLSVALCAAHIKKISGRPEWDFRNEAEKVNTKACSNLTLVLDNWKYAIMTQVKDLLLHDHSTVLPDYGRIQPLSDALGDLYGEFNALKERLSELTAKFEGVEGFVDDVRLGRKPSQPRGEARPRGWQPGEGGGCRLQCWGSRQEEEGGRSENQETCSLRVRMKDDDALRPMRHSLMPGGEQCYV</sequence>
<gene>
    <name evidence="2" type="ORF">CesoFtcFv8_022468</name>
</gene>
<comment type="caution">
    <text evidence="2">The sequence shown here is derived from an EMBL/GenBank/DDBJ whole genome shotgun (WGS) entry which is preliminary data.</text>
</comment>
<organism evidence="2 3">
    <name type="scientific">Champsocephalus esox</name>
    <name type="common">pike icefish</name>
    <dbReference type="NCBI Taxonomy" id="159716"/>
    <lineage>
        <taxon>Eukaryota</taxon>
        <taxon>Metazoa</taxon>
        <taxon>Chordata</taxon>
        <taxon>Craniata</taxon>
        <taxon>Vertebrata</taxon>
        <taxon>Euteleostomi</taxon>
        <taxon>Actinopterygii</taxon>
        <taxon>Neopterygii</taxon>
        <taxon>Teleostei</taxon>
        <taxon>Neoteleostei</taxon>
        <taxon>Acanthomorphata</taxon>
        <taxon>Eupercaria</taxon>
        <taxon>Perciformes</taxon>
        <taxon>Notothenioidei</taxon>
        <taxon>Channichthyidae</taxon>
        <taxon>Champsocephalus</taxon>
    </lineage>
</organism>
<name>A0AAN8BBY4_9TELE</name>
<reference evidence="2 3" key="1">
    <citation type="journal article" date="2023" name="Mol. Biol. Evol.">
        <title>Genomics of Secondarily Temperate Adaptation in the Only Non-Antarctic Icefish.</title>
        <authorList>
            <person name="Rivera-Colon A.G."/>
            <person name="Rayamajhi N."/>
            <person name="Minhas B.F."/>
            <person name="Madrigal G."/>
            <person name="Bilyk K.T."/>
            <person name="Yoon V."/>
            <person name="Hune M."/>
            <person name="Gregory S."/>
            <person name="Cheng C.H.C."/>
            <person name="Catchen J.M."/>
        </authorList>
    </citation>
    <scope>NUCLEOTIDE SEQUENCE [LARGE SCALE GENOMIC DNA]</scope>
    <source>
        <strain evidence="2">JC2023a</strain>
    </source>
</reference>
<feature type="region of interest" description="Disordered" evidence="1">
    <location>
        <begin position="152"/>
        <end position="171"/>
    </location>
</feature>
<evidence type="ECO:0000313" key="2">
    <source>
        <dbReference type="EMBL" id="KAK5881700.1"/>
    </source>
</evidence>
<keyword evidence="3" id="KW-1185">Reference proteome</keyword>
<dbReference type="PANTHER" id="PTHR41693">
    <property type="entry name" value="HEME-BINDING PROTEIN 1"/>
    <property type="match status" value="1"/>
</dbReference>
<dbReference type="EMBL" id="JAULUE010002063">
    <property type="protein sequence ID" value="KAK5881700.1"/>
    <property type="molecule type" value="Genomic_DNA"/>
</dbReference>